<sequence length="504" mass="54387">MLIVFRADADPATGGGHVMRCLTLATEMQQRGADVLFVCAPGTADTVPALTHCGIRWLEADQHDWNTDLADGGLAGTRIDLIVIDSYRLGEAFERSLRRHGCPILVIDDAPVRPHDCDLLVDTTLGRNADDYAGLIPQHCRVIAGSPYALLRSAFGELRAVSLARRRATFEPASIYVSLGLTDVGGQTADIARYLANAGTYSRIIVVIGPTASSLDEVVALGEESTRVQVHVDPPEIAELMANADIAIGTPGTSSWERCCLGLPSIQLVVADNQRENARALEQAGAARIVPPGCDVPDTIARILAELARQPDELARMSRQAAKVCDGAGAQRVGEAIDALVQQERTGQLTLRRATADDARRLWFWRNDPGARAMSGDSRAVPWDAHSKWFNNRIADANTLIFIIQAEGRPCGNVRFHIELTGTAGVSIAMARNVRGRGYGATALVLACQEAFGRGFCERIEARVKRENLASQKIFLKAGFVLAGQEAEFLVYQLSLRAASEGNN</sequence>
<dbReference type="Pfam" id="PF13302">
    <property type="entry name" value="Acetyltransf_3"/>
    <property type="match status" value="1"/>
</dbReference>
<dbReference type="Gene3D" id="3.40.50.11190">
    <property type="match status" value="1"/>
</dbReference>
<feature type="domain" description="N-acetyltransferase" evidence="1">
    <location>
        <begin position="349"/>
        <end position="497"/>
    </location>
</feature>
<evidence type="ECO:0000313" key="2">
    <source>
        <dbReference type="EMBL" id="MET4720007.1"/>
    </source>
</evidence>
<dbReference type="RefSeq" id="WP_248878868.1">
    <property type="nucleotide sequence ID" value="NZ_CP081350.1"/>
</dbReference>
<proteinExistence type="predicted"/>
<dbReference type="PANTHER" id="PTHR43415:SF3">
    <property type="entry name" value="GNAT-FAMILY ACETYLTRANSFERASE"/>
    <property type="match status" value="1"/>
</dbReference>
<dbReference type="Proteomes" id="UP001549291">
    <property type="component" value="Unassembled WGS sequence"/>
</dbReference>
<accession>A0ABV2RSZ7</accession>
<dbReference type="GO" id="GO:0016787">
    <property type="term" value="F:hydrolase activity"/>
    <property type="evidence" value="ECO:0007669"/>
    <property type="project" value="UniProtKB-KW"/>
</dbReference>
<reference evidence="2 3" key="1">
    <citation type="submission" date="2024-06" db="EMBL/GenBank/DDBJ databases">
        <title>Genomic Encyclopedia of Type Strains, Phase V (KMG-V): Genome sequencing to study the core and pangenomes of soil and plant-associated prokaryotes.</title>
        <authorList>
            <person name="Whitman W."/>
        </authorList>
    </citation>
    <scope>NUCLEOTIDE SEQUENCE [LARGE SCALE GENOMIC DNA]</scope>
    <source>
        <strain evidence="2 3">USDA 160</strain>
    </source>
</reference>
<dbReference type="EMBL" id="JBEPTQ010000002">
    <property type="protein sequence ID" value="MET4720007.1"/>
    <property type="molecule type" value="Genomic_DNA"/>
</dbReference>
<keyword evidence="2" id="KW-0378">Hydrolase</keyword>
<dbReference type="InterPro" id="IPR007235">
    <property type="entry name" value="Glyco_trans_28_C"/>
</dbReference>
<protein>
    <submittedName>
        <fullName evidence="2">UDP-2,4-diacetamido-2,4, 6-trideoxy-beta-L-altropyranose hydrolase</fullName>
        <ecNumber evidence="2">3.6.1.57</ecNumber>
    </submittedName>
</protein>
<dbReference type="Pfam" id="PF04101">
    <property type="entry name" value="Glyco_tran_28_C"/>
    <property type="match status" value="1"/>
</dbReference>
<dbReference type="InterPro" id="IPR000182">
    <property type="entry name" value="GNAT_dom"/>
</dbReference>
<dbReference type="SUPFAM" id="SSF55729">
    <property type="entry name" value="Acyl-CoA N-acyltransferases (Nat)"/>
    <property type="match status" value="1"/>
</dbReference>
<name>A0ABV2RSZ7_BRAJP</name>
<evidence type="ECO:0000259" key="1">
    <source>
        <dbReference type="PROSITE" id="PS51186"/>
    </source>
</evidence>
<dbReference type="NCBIfam" id="TIGR03590">
    <property type="entry name" value="PseG"/>
    <property type="match status" value="1"/>
</dbReference>
<dbReference type="InterPro" id="IPR020023">
    <property type="entry name" value="PseG"/>
</dbReference>
<dbReference type="InterPro" id="IPR016181">
    <property type="entry name" value="Acyl_CoA_acyltransferase"/>
</dbReference>
<dbReference type="EC" id="3.6.1.57" evidence="2"/>
<dbReference type="PANTHER" id="PTHR43415">
    <property type="entry name" value="SPERMIDINE N(1)-ACETYLTRANSFERASE"/>
    <property type="match status" value="1"/>
</dbReference>
<dbReference type="Gene3D" id="3.40.630.30">
    <property type="match status" value="1"/>
</dbReference>
<dbReference type="PROSITE" id="PS51186">
    <property type="entry name" value="GNAT"/>
    <property type="match status" value="1"/>
</dbReference>
<keyword evidence="3" id="KW-1185">Reference proteome</keyword>
<organism evidence="2 3">
    <name type="scientific">Bradyrhizobium japonicum</name>
    <dbReference type="NCBI Taxonomy" id="375"/>
    <lineage>
        <taxon>Bacteria</taxon>
        <taxon>Pseudomonadati</taxon>
        <taxon>Pseudomonadota</taxon>
        <taxon>Alphaproteobacteria</taxon>
        <taxon>Hyphomicrobiales</taxon>
        <taxon>Nitrobacteraceae</taxon>
        <taxon>Bradyrhizobium</taxon>
    </lineage>
</organism>
<dbReference type="SUPFAM" id="SSF53756">
    <property type="entry name" value="UDP-Glycosyltransferase/glycogen phosphorylase"/>
    <property type="match status" value="1"/>
</dbReference>
<gene>
    <name evidence="2" type="ORF">ABIF63_004113</name>
</gene>
<comment type="caution">
    <text evidence="2">The sequence shown here is derived from an EMBL/GenBank/DDBJ whole genome shotgun (WGS) entry which is preliminary data.</text>
</comment>
<evidence type="ECO:0000313" key="3">
    <source>
        <dbReference type="Proteomes" id="UP001549291"/>
    </source>
</evidence>
<dbReference type="Gene3D" id="3.40.50.2000">
    <property type="entry name" value="Glycogen Phosphorylase B"/>
    <property type="match status" value="1"/>
</dbReference>